<evidence type="ECO:0000256" key="11">
    <source>
        <dbReference type="ARBA" id="ARBA00022763"/>
    </source>
</evidence>
<keyword evidence="7" id="KW-0597">Phosphoprotein</keyword>
<keyword evidence="10" id="KW-0479">Metal-binding</keyword>
<feature type="domain" description="Methylguanine DNA methyltransferase ribonuclease-like" evidence="17">
    <location>
        <begin position="30"/>
        <end position="97"/>
    </location>
</feature>
<dbReference type="Pfam" id="PF02870">
    <property type="entry name" value="Methyltransf_1N"/>
    <property type="match status" value="1"/>
</dbReference>
<dbReference type="Gene3D" id="3.30.160.70">
    <property type="entry name" value="Methylated DNA-protein cysteine methyltransferase domain"/>
    <property type="match status" value="1"/>
</dbReference>
<evidence type="ECO:0000256" key="10">
    <source>
        <dbReference type="ARBA" id="ARBA00022723"/>
    </source>
</evidence>
<evidence type="ECO:0000256" key="15">
    <source>
        <dbReference type="ARBA" id="ARBA00049348"/>
    </source>
</evidence>
<evidence type="ECO:0000256" key="6">
    <source>
        <dbReference type="ARBA" id="ARBA00015377"/>
    </source>
</evidence>
<dbReference type="Gene3D" id="1.10.10.10">
    <property type="entry name" value="Winged helix-like DNA-binding domain superfamily/Winged helix DNA-binding domain"/>
    <property type="match status" value="1"/>
</dbReference>
<dbReference type="EC" id="2.1.1.63" evidence="5"/>
<proteinExistence type="inferred from homology"/>
<sequence>MTTPPSDLDRLRDRLADAAERDGTLDVAVRTLDSPVGPLLLAATPAGVVRIAFEGEGFDAVEDELARRVSPRVLLAPRRLDPAARWLDAYFAGRRLDAATGVALDRRLSSGYRREVLDRLATDVPYGAVATYGELAARTSSPRAVRAVGTACATNPLPLLVPCHRVVRSDGTPGRYRGGADAKRTLLALEQGALGGPVDARGEVADRPGT</sequence>
<dbReference type="GO" id="GO:0006281">
    <property type="term" value="P:DNA repair"/>
    <property type="evidence" value="ECO:0007669"/>
    <property type="project" value="UniProtKB-KW"/>
</dbReference>
<dbReference type="InterPro" id="IPR036631">
    <property type="entry name" value="MGMT_N_sf"/>
</dbReference>
<dbReference type="FunFam" id="1.10.10.10:FF:000214">
    <property type="entry name" value="Methylated-DNA--protein-cysteine methyltransferase"/>
    <property type="match status" value="1"/>
</dbReference>
<comment type="catalytic activity">
    <reaction evidence="1">
        <text>a 4-O-methyl-thymidine in DNA + L-cysteinyl-[protein] = a thymidine in DNA + S-methyl-L-cysteinyl-[protein]</text>
        <dbReference type="Rhea" id="RHEA:53428"/>
        <dbReference type="Rhea" id="RHEA-COMP:10131"/>
        <dbReference type="Rhea" id="RHEA-COMP:10132"/>
        <dbReference type="Rhea" id="RHEA-COMP:13555"/>
        <dbReference type="Rhea" id="RHEA-COMP:13556"/>
        <dbReference type="ChEBI" id="CHEBI:29950"/>
        <dbReference type="ChEBI" id="CHEBI:82612"/>
        <dbReference type="ChEBI" id="CHEBI:137386"/>
        <dbReference type="ChEBI" id="CHEBI:137387"/>
        <dbReference type="EC" id="2.1.1.63"/>
    </reaction>
</comment>
<name>A0A542DXP1_9MICO</name>
<dbReference type="Pfam" id="PF01035">
    <property type="entry name" value="DNA_binding_1"/>
    <property type="match status" value="1"/>
</dbReference>
<evidence type="ECO:0000259" key="16">
    <source>
        <dbReference type="Pfam" id="PF01035"/>
    </source>
</evidence>
<dbReference type="GO" id="GO:0046872">
    <property type="term" value="F:metal ion binding"/>
    <property type="evidence" value="ECO:0007669"/>
    <property type="project" value="UniProtKB-KW"/>
</dbReference>
<dbReference type="SUPFAM" id="SSF46767">
    <property type="entry name" value="Methylated DNA-protein cysteine methyltransferase, C-terminal domain"/>
    <property type="match status" value="1"/>
</dbReference>
<dbReference type="GO" id="GO:0032259">
    <property type="term" value="P:methylation"/>
    <property type="evidence" value="ECO:0007669"/>
    <property type="project" value="UniProtKB-KW"/>
</dbReference>
<keyword evidence="11" id="KW-0227">DNA damage</keyword>
<evidence type="ECO:0000256" key="13">
    <source>
        <dbReference type="ARBA" id="ARBA00023125"/>
    </source>
</evidence>
<dbReference type="PANTHER" id="PTHR46460:SF1">
    <property type="entry name" value="METHYLATED-DNA--PROTEIN-CYSTEINE METHYLTRANSFERASE"/>
    <property type="match status" value="1"/>
</dbReference>
<evidence type="ECO:0000256" key="4">
    <source>
        <dbReference type="ARBA" id="ARBA00008711"/>
    </source>
</evidence>
<dbReference type="AlphaFoldDB" id="A0A542DXP1"/>
<comment type="cofactor">
    <cofactor evidence="2">
        <name>Zn(2+)</name>
        <dbReference type="ChEBI" id="CHEBI:29105"/>
    </cofactor>
</comment>
<comment type="similarity">
    <text evidence="4">Belongs to the MGMT family.</text>
</comment>
<keyword evidence="9 18" id="KW-0808">Transferase</keyword>
<reference evidence="18 19" key="1">
    <citation type="submission" date="2019-06" db="EMBL/GenBank/DDBJ databases">
        <title>Sequencing the genomes of 1000 actinobacteria strains.</title>
        <authorList>
            <person name="Klenk H.-P."/>
        </authorList>
    </citation>
    <scope>NUCLEOTIDE SEQUENCE [LARGE SCALE GENOMIC DNA]</scope>
    <source>
        <strain evidence="18 19">DSM 18607</strain>
    </source>
</reference>
<dbReference type="InterPro" id="IPR036388">
    <property type="entry name" value="WH-like_DNA-bd_sf"/>
</dbReference>
<gene>
    <name evidence="18" type="ORF">FB458_0918</name>
</gene>
<dbReference type="OrthoDB" id="9802228at2"/>
<dbReference type="PANTHER" id="PTHR46460">
    <property type="entry name" value="METHYLATED-DNA--PROTEIN-CYSTEINE METHYLTRANSFERASE"/>
    <property type="match status" value="1"/>
</dbReference>
<keyword evidence="14" id="KW-0234">DNA repair</keyword>
<dbReference type="CDD" id="cd06445">
    <property type="entry name" value="ATase"/>
    <property type="match status" value="1"/>
</dbReference>
<comment type="caution">
    <text evidence="18">The sequence shown here is derived from an EMBL/GenBank/DDBJ whole genome shotgun (WGS) entry which is preliminary data.</text>
</comment>
<evidence type="ECO:0000256" key="12">
    <source>
        <dbReference type="ARBA" id="ARBA00022833"/>
    </source>
</evidence>
<dbReference type="SUPFAM" id="SSF53155">
    <property type="entry name" value="Methylated DNA-protein cysteine methyltransferase domain"/>
    <property type="match status" value="1"/>
</dbReference>
<dbReference type="Proteomes" id="UP000317893">
    <property type="component" value="Unassembled WGS sequence"/>
</dbReference>
<evidence type="ECO:0000313" key="19">
    <source>
        <dbReference type="Proteomes" id="UP000317893"/>
    </source>
</evidence>
<dbReference type="GO" id="GO:0003908">
    <property type="term" value="F:methylated-DNA-[protein]-cysteine S-methyltransferase activity"/>
    <property type="evidence" value="ECO:0007669"/>
    <property type="project" value="UniProtKB-EC"/>
</dbReference>
<evidence type="ECO:0000256" key="8">
    <source>
        <dbReference type="ARBA" id="ARBA00022603"/>
    </source>
</evidence>
<feature type="domain" description="Methylated-DNA-[protein]-cysteine S-methyltransferase DNA binding" evidence="16">
    <location>
        <begin position="113"/>
        <end position="191"/>
    </location>
</feature>
<comment type="catalytic activity">
    <reaction evidence="15">
        <text>a 6-O-methyl-2'-deoxyguanosine in DNA + L-cysteinyl-[protein] = S-methyl-L-cysteinyl-[protein] + a 2'-deoxyguanosine in DNA</text>
        <dbReference type="Rhea" id="RHEA:24000"/>
        <dbReference type="Rhea" id="RHEA-COMP:10131"/>
        <dbReference type="Rhea" id="RHEA-COMP:10132"/>
        <dbReference type="Rhea" id="RHEA-COMP:11367"/>
        <dbReference type="Rhea" id="RHEA-COMP:11368"/>
        <dbReference type="ChEBI" id="CHEBI:29950"/>
        <dbReference type="ChEBI" id="CHEBI:82612"/>
        <dbReference type="ChEBI" id="CHEBI:85445"/>
        <dbReference type="ChEBI" id="CHEBI:85448"/>
        <dbReference type="EC" id="2.1.1.63"/>
    </reaction>
</comment>
<protein>
    <recommendedName>
        <fullName evidence="6">Methylated-DNA--protein-cysteine methyltransferase</fullName>
        <ecNumber evidence="5">2.1.1.63</ecNumber>
    </recommendedName>
</protein>
<organism evidence="18 19">
    <name type="scientific">Lapillicoccus jejuensis</name>
    <dbReference type="NCBI Taxonomy" id="402171"/>
    <lineage>
        <taxon>Bacteria</taxon>
        <taxon>Bacillati</taxon>
        <taxon>Actinomycetota</taxon>
        <taxon>Actinomycetes</taxon>
        <taxon>Micrococcales</taxon>
        <taxon>Intrasporangiaceae</taxon>
        <taxon>Lapillicoccus</taxon>
    </lineage>
</organism>
<dbReference type="InterPro" id="IPR036217">
    <property type="entry name" value="MethylDNA_cys_MeTrfase_DNAb"/>
</dbReference>
<evidence type="ECO:0000256" key="1">
    <source>
        <dbReference type="ARBA" id="ARBA00001286"/>
    </source>
</evidence>
<evidence type="ECO:0000256" key="5">
    <source>
        <dbReference type="ARBA" id="ARBA00011918"/>
    </source>
</evidence>
<dbReference type="RefSeq" id="WP_141847155.1">
    <property type="nucleotide sequence ID" value="NZ_BAAAPR010000017.1"/>
</dbReference>
<keyword evidence="12" id="KW-0862">Zinc</keyword>
<dbReference type="EMBL" id="VFMN01000001">
    <property type="protein sequence ID" value="TQJ07847.1"/>
    <property type="molecule type" value="Genomic_DNA"/>
</dbReference>
<dbReference type="InterPro" id="IPR014048">
    <property type="entry name" value="MethylDNA_cys_MeTrfase_DNA-bd"/>
</dbReference>
<keyword evidence="8 18" id="KW-0489">Methyltransferase</keyword>
<evidence type="ECO:0000256" key="9">
    <source>
        <dbReference type="ARBA" id="ARBA00022679"/>
    </source>
</evidence>
<dbReference type="NCBIfam" id="TIGR00589">
    <property type="entry name" value="ogt"/>
    <property type="match status" value="1"/>
</dbReference>
<dbReference type="InterPro" id="IPR008332">
    <property type="entry name" value="MethylG_MeTrfase_N"/>
</dbReference>
<evidence type="ECO:0000259" key="17">
    <source>
        <dbReference type="Pfam" id="PF02870"/>
    </source>
</evidence>
<keyword evidence="13" id="KW-0238">DNA-binding</keyword>
<evidence type="ECO:0000256" key="3">
    <source>
        <dbReference type="ARBA" id="ARBA00003317"/>
    </source>
</evidence>
<keyword evidence="19" id="KW-1185">Reference proteome</keyword>
<evidence type="ECO:0000256" key="2">
    <source>
        <dbReference type="ARBA" id="ARBA00001947"/>
    </source>
</evidence>
<evidence type="ECO:0000256" key="14">
    <source>
        <dbReference type="ARBA" id="ARBA00023204"/>
    </source>
</evidence>
<dbReference type="PROSITE" id="PS00374">
    <property type="entry name" value="MGMT"/>
    <property type="match status" value="1"/>
</dbReference>
<evidence type="ECO:0000313" key="18">
    <source>
        <dbReference type="EMBL" id="TQJ07847.1"/>
    </source>
</evidence>
<dbReference type="InterPro" id="IPR001497">
    <property type="entry name" value="MethylDNA_cys_MeTrfase_AS"/>
</dbReference>
<accession>A0A542DXP1</accession>
<evidence type="ECO:0000256" key="7">
    <source>
        <dbReference type="ARBA" id="ARBA00022553"/>
    </source>
</evidence>
<comment type="function">
    <text evidence="3">Involved in the cellular defense against the biological effects of O6-methylguanine (O6-MeG) and O4-methylthymine (O4-MeT) in DNA. Repairs the methylated nucleobase in DNA by stoichiometrically transferring the methyl group to a cysteine residue in the enzyme. This is a suicide reaction: the enzyme is irreversibly inactivated.</text>
</comment>
<dbReference type="GO" id="GO:0003677">
    <property type="term" value="F:DNA binding"/>
    <property type="evidence" value="ECO:0007669"/>
    <property type="project" value="UniProtKB-KW"/>
</dbReference>